<gene>
    <name evidence="2" type="ORF">ABID43_002717</name>
</gene>
<accession>A0ABV2L8J6</accession>
<organism evidence="2 3">
    <name type="scientific">Methylobacterium goesingense</name>
    <dbReference type="NCBI Taxonomy" id="243690"/>
    <lineage>
        <taxon>Bacteria</taxon>
        <taxon>Pseudomonadati</taxon>
        <taxon>Pseudomonadota</taxon>
        <taxon>Alphaproteobacteria</taxon>
        <taxon>Hyphomicrobiales</taxon>
        <taxon>Methylobacteriaceae</taxon>
        <taxon>Methylobacterium</taxon>
    </lineage>
</organism>
<sequence length="46" mass="5063">MSGQGFGDERALAILFLSAVDAAARFYGLSERSRVVGIMEDRLSWI</sequence>
<feature type="transmembrane region" description="Helical" evidence="1">
    <location>
        <begin position="12"/>
        <end position="29"/>
    </location>
</feature>
<dbReference type="RefSeq" id="WP_238282052.1">
    <property type="nucleotide sequence ID" value="NZ_BPQL01000149.1"/>
</dbReference>
<keyword evidence="1" id="KW-0472">Membrane</keyword>
<name>A0ABV2L8J6_9HYPH</name>
<evidence type="ECO:0000313" key="3">
    <source>
        <dbReference type="Proteomes" id="UP001549145"/>
    </source>
</evidence>
<keyword evidence="1" id="KW-1133">Transmembrane helix</keyword>
<proteinExistence type="predicted"/>
<reference evidence="2 3" key="1">
    <citation type="submission" date="2024-06" db="EMBL/GenBank/DDBJ databases">
        <title>Genomic Encyclopedia of Type Strains, Phase IV (KMG-IV): sequencing the most valuable type-strain genomes for metagenomic binning, comparative biology and taxonomic classification.</title>
        <authorList>
            <person name="Goeker M."/>
        </authorList>
    </citation>
    <scope>NUCLEOTIDE SEQUENCE [LARGE SCALE GENOMIC DNA]</scope>
    <source>
        <strain evidence="2 3">DSM 21331</strain>
    </source>
</reference>
<comment type="caution">
    <text evidence="2">The sequence shown here is derived from an EMBL/GenBank/DDBJ whole genome shotgun (WGS) entry which is preliminary data.</text>
</comment>
<evidence type="ECO:0000256" key="1">
    <source>
        <dbReference type="SAM" id="Phobius"/>
    </source>
</evidence>
<evidence type="ECO:0000313" key="2">
    <source>
        <dbReference type="EMBL" id="MET3693170.1"/>
    </source>
</evidence>
<dbReference type="Proteomes" id="UP001549145">
    <property type="component" value="Unassembled WGS sequence"/>
</dbReference>
<protein>
    <submittedName>
        <fullName evidence="2">Uncharacterized protein</fullName>
    </submittedName>
</protein>
<dbReference type="EMBL" id="JBEPMM010000007">
    <property type="protein sequence ID" value="MET3693170.1"/>
    <property type="molecule type" value="Genomic_DNA"/>
</dbReference>
<keyword evidence="3" id="KW-1185">Reference proteome</keyword>
<keyword evidence="1" id="KW-0812">Transmembrane</keyword>